<dbReference type="InterPro" id="IPR001810">
    <property type="entry name" value="F-box_dom"/>
</dbReference>
<dbReference type="Gene3D" id="1.20.1280.50">
    <property type="match status" value="1"/>
</dbReference>
<dbReference type="VEuPathDB" id="FungiDB:ASPZODRAFT_63287"/>
<dbReference type="OrthoDB" id="5425556at2759"/>
<feature type="domain" description="F-box" evidence="1">
    <location>
        <begin position="9"/>
        <end position="61"/>
    </location>
</feature>
<name>A0A1L9SLD1_9EURO</name>
<dbReference type="Proteomes" id="UP000184188">
    <property type="component" value="Unassembled WGS sequence"/>
</dbReference>
<dbReference type="Pfam" id="PF00646">
    <property type="entry name" value="F-box"/>
    <property type="match status" value="1"/>
</dbReference>
<organism evidence="2 3">
    <name type="scientific">Penicilliopsis zonata CBS 506.65</name>
    <dbReference type="NCBI Taxonomy" id="1073090"/>
    <lineage>
        <taxon>Eukaryota</taxon>
        <taxon>Fungi</taxon>
        <taxon>Dikarya</taxon>
        <taxon>Ascomycota</taxon>
        <taxon>Pezizomycotina</taxon>
        <taxon>Eurotiomycetes</taxon>
        <taxon>Eurotiomycetidae</taxon>
        <taxon>Eurotiales</taxon>
        <taxon>Aspergillaceae</taxon>
        <taxon>Penicilliopsis</taxon>
    </lineage>
</organism>
<evidence type="ECO:0000313" key="2">
    <source>
        <dbReference type="EMBL" id="OJJ47931.1"/>
    </source>
</evidence>
<dbReference type="InterPro" id="IPR036047">
    <property type="entry name" value="F-box-like_dom_sf"/>
</dbReference>
<accession>A0A1L9SLD1</accession>
<dbReference type="PROSITE" id="PS50181">
    <property type="entry name" value="FBOX"/>
    <property type="match status" value="1"/>
</dbReference>
<dbReference type="CDD" id="cd09917">
    <property type="entry name" value="F-box_SF"/>
    <property type="match status" value="1"/>
</dbReference>
<dbReference type="SUPFAM" id="SSF81383">
    <property type="entry name" value="F-box domain"/>
    <property type="match status" value="1"/>
</dbReference>
<protein>
    <recommendedName>
        <fullName evidence="1">F-box domain-containing protein</fullName>
    </recommendedName>
</protein>
<dbReference type="InterPro" id="IPR032675">
    <property type="entry name" value="LRR_dom_sf"/>
</dbReference>
<keyword evidence="3" id="KW-1185">Reference proteome</keyword>
<dbReference type="SUPFAM" id="SSF52047">
    <property type="entry name" value="RNI-like"/>
    <property type="match status" value="1"/>
</dbReference>
<dbReference type="AlphaFoldDB" id="A0A1L9SLD1"/>
<dbReference type="EMBL" id="KV878340">
    <property type="protein sequence ID" value="OJJ47931.1"/>
    <property type="molecule type" value="Genomic_DNA"/>
</dbReference>
<dbReference type="RefSeq" id="XP_022582441.1">
    <property type="nucleotide sequence ID" value="XM_022729134.1"/>
</dbReference>
<sequence length="391" mass="44096">MAKPNTVEKDRISTLPLEIVLMILSYLPLQSLLHFGETSRTNHLYHILSLKRLRLAVFQRRIHSLISFVQAGWPTTGHYDKGKEIIYADEAVGYTISVLQPQALRTRKRKMYISDLEDASWEIDSFRKDETGLPTTFEQMVCMQNDILSSLLGRYGKSLVQLEFMAYDMDMEGALALATNCRSKLRHLALRFEHPHVRDGSMRPRAWLQPAPSSTCWNALIGIGPYKQIGLTGLQTLILERAGITPWQLMVLVRNNPNLTTLKLRTCTGVHPDFLSWLGGMSNALDMDAAGDTNCVAPGAKLQVLWLENCPNVSDEPADALEELQEKEDPDAGLRWVKKLKCLKSLSFRECMSLPPTHVDQANKLIWNIPEVILPYTITSGDQVEVDPELA</sequence>
<reference evidence="3" key="1">
    <citation type="journal article" date="2017" name="Genome Biol.">
        <title>Comparative genomics reveals high biological diversity and specific adaptations in the industrially and medically important fungal genus Aspergillus.</title>
        <authorList>
            <person name="de Vries R.P."/>
            <person name="Riley R."/>
            <person name="Wiebenga A."/>
            <person name="Aguilar-Osorio G."/>
            <person name="Amillis S."/>
            <person name="Uchima C.A."/>
            <person name="Anderluh G."/>
            <person name="Asadollahi M."/>
            <person name="Askin M."/>
            <person name="Barry K."/>
            <person name="Battaglia E."/>
            <person name="Bayram O."/>
            <person name="Benocci T."/>
            <person name="Braus-Stromeyer S.A."/>
            <person name="Caldana C."/>
            <person name="Canovas D."/>
            <person name="Cerqueira G.C."/>
            <person name="Chen F."/>
            <person name="Chen W."/>
            <person name="Choi C."/>
            <person name="Clum A."/>
            <person name="Dos Santos R.A."/>
            <person name="Damasio A.R."/>
            <person name="Diallinas G."/>
            <person name="Emri T."/>
            <person name="Fekete E."/>
            <person name="Flipphi M."/>
            <person name="Freyberg S."/>
            <person name="Gallo A."/>
            <person name="Gournas C."/>
            <person name="Habgood R."/>
            <person name="Hainaut M."/>
            <person name="Harispe M.L."/>
            <person name="Henrissat B."/>
            <person name="Hilden K.S."/>
            <person name="Hope R."/>
            <person name="Hossain A."/>
            <person name="Karabika E."/>
            <person name="Karaffa L."/>
            <person name="Karanyi Z."/>
            <person name="Krasevec N."/>
            <person name="Kuo A."/>
            <person name="Kusch H."/>
            <person name="LaButti K."/>
            <person name="Lagendijk E.L."/>
            <person name="Lapidus A."/>
            <person name="Levasseur A."/>
            <person name="Lindquist E."/>
            <person name="Lipzen A."/>
            <person name="Logrieco A.F."/>
            <person name="MacCabe A."/>
            <person name="Maekelae M.R."/>
            <person name="Malavazi I."/>
            <person name="Melin P."/>
            <person name="Meyer V."/>
            <person name="Mielnichuk N."/>
            <person name="Miskei M."/>
            <person name="Molnar A.P."/>
            <person name="Mule G."/>
            <person name="Ngan C.Y."/>
            <person name="Orejas M."/>
            <person name="Orosz E."/>
            <person name="Ouedraogo J.P."/>
            <person name="Overkamp K.M."/>
            <person name="Park H.-S."/>
            <person name="Perrone G."/>
            <person name="Piumi F."/>
            <person name="Punt P.J."/>
            <person name="Ram A.F."/>
            <person name="Ramon A."/>
            <person name="Rauscher S."/>
            <person name="Record E."/>
            <person name="Riano-Pachon D.M."/>
            <person name="Robert V."/>
            <person name="Roehrig J."/>
            <person name="Ruller R."/>
            <person name="Salamov A."/>
            <person name="Salih N.S."/>
            <person name="Samson R.A."/>
            <person name="Sandor E."/>
            <person name="Sanguinetti M."/>
            <person name="Schuetze T."/>
            <person name="Sepcic K."/>
            <person name="Shelest E."/>
            <person name="Sherlock G."/>
            <person name="Sophianopoulou V."/>
            <person name="Squina F.M."/>
            <person name="Sun H."/>
            <person name="Susca A."/>
            <person name="Todd R.B."/>
            <person name="Tsang A."/>
            <person name="Unkles S.E."/>
            <person name="van de Wiele N."/>
            <person name="van Rossen-Uffink D."/>
            <person name="Oliveira J.V."/>
            <person name="Vesth T.C."/>
            <person name="Visser J."/>
            <person name="Yu J.-H."/>
            <person name="Zhou M."/>
            <person name="Andersen M.R."/>
            <person name="Archer D.B."/>
            <person name="Baker S.E."/>
            <person name="Benoit I."/>
            <person name="Brakhage A.A."/>
            <person name="Braus G.H."/>
            <person name="Fischer R."/>
            <person name="Frisvad J.C."/>
            <person name="Goldman G.H."/>
            <person name="Houbraken J."/>
            <person name="Oakley B."/>
            <person name="Pocsi I."/>
            <person name="Scazzocchio C."/>
            <person name="Seiboth B."/>
            <person name="vanKuyk P.A."/>
            <person name="Wortman J."/>
            <person name="Dyer P.S."/>
            <person name="Grigoriev I.V."/>
        </authorList>
    </citation>
    <scope>NUCLEOTIDE SEQUENCE [LARGE SCALE GENOMIC DNA]</scope>
    <source>
        <strain evidence="3">CBS 506.65</strain>
    </source>
</reference>
<evidence type="ECO:0000313" key="3">
    <source>
        <dbReference type="Proteomes" id="UP000184188"/>
    </source>
</evidence>
<dbReference type="Gene3D" id="3.80.10.10">
    <property type="entry name" value="Ribonuclease Inhibitor"/>
    <property type="match status" value="1"/>
</dbReference>
<proteinExistence type="predicted"/>
<gene>
    <name evidence="2" type="ORF">ASPZODRAFT_63287</name>
</gene>
<evidence type="ECO:0000259" key="1">
    <source>
        <dbReference type="PROSITE" id="PS50181"/>
    </source>
</evidence>
<dbReference type="GeneID" id="34615598"/>